<dbReference type="InterPro" id="IPR029063">
    <property type="entry name" value="SAM-dependent_MTases_sf"/>
</dbReference>
<evidence type="ECO:0000313" key="2">
    <source>
        <dbReference type="Proteomes" id="UP000320876"/>
    </source>
</evidence>
<gene>
    <name evidence="1" type="ORF">FB471_4152</name>
</gene>
<dbReference type="InterPro" id="IPR006764">
    <property type="entry name" value="SAM_dep_MeTrfase_SAV2177_type"/>
</dbReference>
<dbReference type="GO" id="GO:0032259">
    <property type="term" value="P:methylation"/>
    <property type="evidence" value="ECO:0007669"/>
    <property type="project" value="UniProtKB-KW"/>
</dbReference>
<name>A0A542DN23_AMYCI</name>
<keyword evidence="1" id="KW-0489">Methyltransferase</keyword>
<keyword evidence="1" id="KW-0808">Transferase</keyword>
<keyword evidence="2" id="KW-1185">Reference proteome</keyword>
<organism evidence="1 2">
    <name type="scientific">Amycolatopsis cihanbeyliensis</name>
    <dbReference type="NCBI Taxonomy" id="1128664"/>
    <lineage>
        <taxon>Bacteria</taxon>
        <taxon>Bacillati</taxon>
        <taxon>Actinomycetota</taxon>
        <taxon>Actinomycetes</taxon>
        <taxon>Pseudonocardiales</taxon>
        <taxon>Pseudonocardiaceae</taxon>
        <taxon>Amycolatopsis</taxon>
    </lineage>
</organism>
<sequence length="281" mass="30958">MSDNADPDFMPEDIDLDRPNAARVYDWLLGGEANWAVDRQFGEQVVQTNPNARTGAMVNREFLGRAVRYCVQQGVTQFLDIGSGVPTVGNVHEVADKVAPDSRCVYVDNEPVAVAHSKILLERHGDPDRHAVLRGDLRDVRGVWKQAMGTGVLDPDRPIALLMVAVLHFIEEGAHEAVAHYRELLPEGSYLVVSHGSYDGIPAEQLAQVERIIQQYQRSSTPVNVRGRDEFTTFFGDFDLVEPGVAWLPEWRPGEGESKATSQFLDNPAASCVLGGVARKA</sequence>
<dbReference type="EMBL" id="VFML01000001">
    <property type="protein sequence ID" value="TQJ04364.1"/>
    <property type="molecule type" value="Genomic_DNA"/>
</dbReference>
<proteinExistence type="predicted"/>
<dbReference type="Pfam" id="PF04672">
    <property type="entry name" value="Methyltransf_19"/>
    <property type="match status" value="1"/>
</dbReference>
<dbReference type="Proteomes" id="UP000320876">
    <property type="component" value="Unassembled WGS sequence"/>
</dbReference>
<comment type="caution">
    <text evidence="1">The sequence shown here is derived from an EMBL/GenBank/DDBJ whole genome shotgun (WGS) entry which is preliminary data.</text>
</comment>
<dbReference type="AlphaFoldDB" id="A0A542DN23"/>
<dbReference type="PIRSF" id="PIRSF017393">
    <property type="entry name" value="MTase_SAV2177"/>
    <property type="match status" value="1"/>
</dbReference>
<evidence type="ECO:0000313" key="1">
    <source>
        <dbReference type="EMBL" id="TQJ04364.1"/>
    </source>
</evidence>
<reference evidence="1 2" key="1">
    <citation type="submission" date="2019-06" db="EMBL/GenBank/DDBJ databases">
        <title>Sequencing the genomes of 1000 actinobacteria strains.</title>
        <authorList>
            <person name="Klenk H.-P."/>
        </authorList>
    </citation>
    <scope>NUCLEOTIDE SEQUENCE [LARGE SCALE GENOMIC DNA]</scope>
    <source>
        <strain evidence="1 2">DSM 45679</strain>
    </source>
</reference>
<dbReference type="SUPFAM" id="SSF53335">
    <property type="entry name" value="S-adenosyl-L-methionine-dependent methyltransferases"/>
    <property type="match status" value="1"/>
</dbReference>
<dbReference type="GO" id="GO:0008168">
    <property type="term" value="F:methyltransferase activity"/>
    <property type="evidence" value="ECO:0007669"/>
    <property type="project" value="UniProtKB-KW"/>
</dbReference>
<accession>A0A542DN23</accession>
<dbReference type="Gene3D" id="3.40.50.150">
    <property type="entry name" value="Vaccinia Virus protein VP39"/>
    <property type="match status" value="1"/>
</dbReference>
<protein>
    <submittedName>
        <fullName evidence="1">O-methyltransferase involved in polyketide biosynthesis</fullName>
    </submittedName>
</protein>